<proteinExistence type="predicted"/>
<evidence type="ECO:0000313" key="1">
    <source>
        <dbReference type="EMBL" id="BAQ22723.1"/>
    </source>
</evidence>
<protein>
    <submittedName>
        <fullName evidence="1">Uncharacterized protein</fullName>
    </submittedName>
</protein>
<dbReference type="Proteomes" id="UP000204657">
    <property type="component" value="Segment"/>
</dbReference>
<keyword evidence="2" id="KW-1185">Reference proteome</keyword>
<dbReference type="EMBL" id="AP014714">
    <property type="protein sequence ID" value="BAQ22723.1"/>
    <property type="molecule type" value="Genomic_DNA"/>
</dbReference>
<organism evidence="1 2">
    <name type="scientific">Edwardsiella phage PEi20</name>
    <dbReference type="NCBI Taxonomy" id="1608310"/>
    <lineage>
        <taxon>Viruses</taxon>
        <taxon>Duplodnaviria</taxon>
        <taxon>Heunggongvirae</taxon>
        <taxon>Uroviricota</taxon>
        <taxon>Caudoviricetes</taxon>
        <taxon>Pantevenvirales</taxon>
        <taxon>Straboviridae</taxon>
        <taxon>Tevenvirinae</taxon>
        <taxon>Kanagawavirus</taxon>
        <taxon>Kanagawavirus pei20</taxon>
    </lineage>
</organism>
<sequence>MTLELKSAKTILRLIHNGTRVVFITLWPLDETETSYIAEFANGPRISLIRRSESLTNRMDIRNRFNDIGIKIGLDDADGVICLIRDALRIV</sequence>
<reference evidence="1 2" key="1">
    <citation type="submission" date="2015-02" db="EMBL/GenBank/DDBJ databases">
        <title>Complete genome sequences of Edwardsiella bacteriophages, PEi20 and PEi26.</title>
        <authorList>
            <person name="Yasuike M."/>
            <person name="Nishiki I."/>
            <person name="Iwasaki Y."/>
            <person name="Nakamura Y."/>
            <person name="Fujiwara A."/>
            <person name="Hassan E.S."/>
            <person name="Mahmoud M.M."/>
            <person name="Kawato Y."/>
            <person name="Nagai S."/>
            <person name="Kobayashi T."/>
            <person name="Ototake M."/>
            <person name="Nakai T."/>
        </authorList>
    </citation>
    <scope>NUCLEOTIDE SEQUENCE [LARGE SCALE GENOMIC DNA]</scope>
</reference>
<name>A0A0B6VNK6_9CAUD</name>
<dbReference type="RefSeq" id="YP_009190231.1">
    <property type="nucleotide sequence ID" value="NC_028683.1"/>
</dbReference>
<evidence type="ECO:0000313" key="2">
    <source>
        <dbReference type="Proteomes" id="UP000204657"/>
    </source>
</evidence>
<accession>A0A0B6VNK6</accession>
<dbReference type="KEGG" id="vg:26519053"/>
<dbReference type="GeneID" id="26519053"/>